<proteinExistence type="inferred from homology"/>
<dbReference type="PANTHER" id="PTHR33083:SF87">
    <property type="entry name" value="OS01G0727500 PROTEIN"/>
    <property type="match status" value="1"/>
</dbReference>
<protein>
    <submittedName>
        <fullName evidence="2">DUF584 domain containing protein</fullName>
    </submittedName>
</protein>
<evidence type="ECO:0000313" key="2">
    <source>
        <dbReference type="EMBL" id="URE15758.1"/>
    </source>
</evidence>
<dbReference type="PANTHER" id="PTHR33083">
    <property type="entry name" value="EXPRESSED PROTEIN"/>
    <property type="match status" value="1"/>
</dbReference>
<reference evidence="2" key="1">
    <citation type="submission" date="2022-05" db="EMBL/GenBank/DDBJ databases">
        <title>The Musa troglodytarum L. genome provides insights into the mechanism of non-climacteric behaviour and enrichment of carotenoids.</title>
        <authorList>
            <person name="Wang J."/>
        </authorList>
    </citation>
    <scope>NUCLEOTIDE SEQUENCE</scope>
    <source>
        <tissue evidence="2">Leaf</tissue>
    </source>
</reference>
<gene>
    <name evidence="2" type="ORF">MUK42_13162</name>
</gene>
<name>A0A9E7KCZ6_9LILI</name>
<dbReference type="EMBL" id="CP097509">
    <property type="protein sequence ID" value="URE15758.1"/>
    <property type="molecule type" value="Genomic_DNA"/>
</dbReference>
<evidence type="ECO:0000256" key="1">
    <source>
        <dbReference type="ARBA" id="ARBA00034773"/>
    </source>
</evidence>
<dbReference type="Proteomes" id="UP001055439">
    <property type="component" value="Chromosome 7"/>
</dbReference>
<dbReference type="OrthoDB" id="672058at2759"/>
<dbReference type="Pfam" id="PF04520">
    <property type="entry name" value="Senescence_reg"/>
    <property type="match status" value="1"/>
</dbReference>
<comment type="similarity">
    <text evidence="1">Belongs to the senescence regulator S40 family.</text>
</comment>
<keyword evidence="3" id="KW-1185">Reference proteome</keyword>
<dbReference type="InterPro" id="IPR007608">
    <property type="entry name" value="Senescence_reg_S40"/>
</dbReference>
<dbReference type="GO" id="GO:0010150">
    <property type="term" value="P:leaf senescence"/>
    <property type="evidence" value="ECO:0007669"/>
    <property type="project" value="UniProtKB-ARBA"/>
</dbReference>
<evidence type="ECO:0000313" key="3">
    <source>
        <dbReference type="Proteomes" id="UP001055439"/>
    </source>
</evidence>
<organism evidence="2 3">
    <name type="scientific">Musa troglodytarum</name>
    <name type="common">fe'i banana</name>
    <dbReference type="NCBI Taxonomy" id="320322"/>
    <lineage>
        <taxon>Eukaryota</taxon>
        <taxon>Viridiplantae</taxon>
        <taxon>Streptophyta</taxon>
        <taxon>Embryophyta</taxon>
        <taxon>Tracheophyta</taxon>
        <taxon>Spermatophyta</taxon>
        <taxon>Magnoliopsida</taxon>
        <taxon>Liliopsida</taxon>
        <taxon>Zingiberales</taxon>
        <taxon>Musaceae</taxon>
        <taxon>Musa</taxon>
    </lineage>
</organism>
<accession>A0A9E7KCZ6</accession>
<sequence>MEELCESDVMWPDGQELRPCDAHKACSSSSRAPTWTTSAPVAIPRARGAPVAIPRARGAPVVDEFGGWHGGDKEREAGLVPPHVLASRGRTVGKAAFSLFTGQGRTLKGRDLSHVRNSVLRMTGFLEG</sequence>
<dbReference type="AlphaFoldDB" id="A0A9E7KCZ6"/>